<evidence type="ECO:0000313" key="3">
    <source>
        <dbReference type="Proteomes" id="UP000185794"/>
    </source>
</evidence>
<protein>
    <submittedName>
        <fullName evidence="2">Uncharacterized protein</fullName>
    </submittedName>
</protein>
<sequence length="95" mass="11129">MQDFLLGFFQSFVQVFLQTILLYSPCAPFGDQPELVILRIRRGLQRDGNIVFHLYFHFVRVTEVNDPLGGITPAKFLRAEILHVPQKMILEFHRQ</sequence>
<name>A0A854BRS8_ECOLX</name>
<comment type="caution">
    <text evidence="2">The sequence shown here is derived from an EMBL/GenBank/DDBJ whole genome shotgun (WGS) entry which is preliminary data.</text>
</comment>
<proteinExistence type="predicted"/>
<dbReference type="EMBL" id="LRKC01000080">
    <property type="protein sequence ID" value="OKV15827.1"/>
    <property type="molecule type" value="Genomic_DNA"/>
</dbReference>
<dbReference type="Proteomes" id="UP000185794">
    <property type="component" value="Unassembled WGS sequence"/>
</dbReference>
<reference evidence="2 3" key="1">
    <citation type="journal article" date="2017" name="Front. Cell. Infect. Microbiol.">
        <title>Chaperone-usher pili loci of human colonization factor-negative enterotoxigenic Escherichia coli.</title>
        <authorList>
            <person name="Del Canto F."/>
            <person name="Vidal R."/>
            <person name="Stine O.C."/>
            <person name="Pop M."/>
        </authorList>
    </citation>
    <scope>NUCLEOTIDE SEQUENCE [LARGE SCALE GENOMIC DNA]</scope>
    <source>
        <strain evidence="2 3">700324</strain>
    </source>
</reference>
<dbReference type="EMBL" id="LRKC01000120">
    <property type="protein sequence ID" value="OKV11211.1"/>
    <property type="molecule type" value="Genomic_DNA"/>
</dbReference>
<evidence type="ECO:0000313" key="1">
    <source>
        <dbReference type="EMBL" id="OKV11211.1"/>
    </source>
</evidence>
<organism evidence="2 3">
    <name type="scientific">Escherichia coli</name>
    <dbReference type="NCBI Taxonomy" id="562"/>
    <lineage>
        <taxon>Bacteria</taxon>
        <taxon>Pseudomonadati</taxon>
        <taxon>Pseudomonadota</taxon>
        <taxon>Gammaproteobacteria</taxon>
        <taxon>Enterobacterales</taxon>
        <taxon>Enterobacteriaceae</taxon>
        <taxon>Escherichia</taxon>
    </lineage>
</organism>
<dbReference type="AlphaFoldDB" id="A0A854BRS8"/>
<evidence type="ECO:0000313" key="2">
    <source>
        <dbReference type="EMBL" id="OKV15827.1"/>
    </source>
</evidence>
<accession>A0A854BRS8</accession>
<gene>
    <name evidence="2" type="ORF">AWP47_03650</name>
    <name evidence="1" type="ORF">AWP47_13610</name>
</gene>